<feature type="signal peptide" evidence="1">
    <location>
        <begin position="1"/>
        <end position="18"/>
    </location>
</feature>
<feature type="chain" id="PRO_5001516007" evidence="1">
    <location>
        <begin position="19"/>
        <end position="201"/>
    </location>
</feature>
<evidence type="ECO:0000313" key="2">
    <source>
        <dbReference type="EMBL" id="JAC24168.1"/>
    </source>
</evidence>
<accession>A0A023FTX4</accession>
<evidence type="ECO:0000256" key="1">
    <source>
        <dbReference type="SAM" id="SignalP"/>
    </source>
</evidence>
<reference evidence="2" key="1">
    <citation type="submission" date="2014-03" db="EMBL/GenBank/DDBJ databases">
        <title>The sialotranscriptome of Amblyomma triste, Amblyomma parvum and Amblyomma cajennense ticks, uncovered by 454-based RNA-seq.</title>
        <authorList>
            <person name="Garcia G.R."/>
            <person name="Gardinassi L.G."/>
            <person name="Ribeiro J.M."/>
            <person name="Anatriello E."/>
            <person name="Ferreira B.R."/>
            <person name="Moreira H.N."/>
            <person name="Mafra C."/>
            <person name="Olegario M.M."/>
            <person name="Szabo P.J."/>
            <person name="Miranda-Santos I.K."/>
            <person name="Maruyama S.R."/>
        </authorList>
    </citation>
    <scope>NUCLEOTIDE SEQUENCE</scope>
    <source>
        <strain evidence="2">Uberlandia</strain>
        <tissue evidence="2">Salivary glands</tissue>
    </source>
</reference>
<organism evidence="2">
    <name type="scientific">Amblyomma cajennense</name>
    <name type="common">Cayenne tick</name>
    <name type="synonym">Acarus cajennensis</name>
    <dbReference type="NCBI Taxonomy" id="34607"/>
    <lineage>
        <taxon>Eukaryota</taxon>
        <taxon>Metazoa</taxon>
        <taxon>Ecdysozoa</taxon>
        <taxon>Arthropoda</taxon>
        <taxon>Chelicerata</taxon>
        <taxon>Arachnida</taxon>
        <taxon>Acari</taxon>
        <taxon>Parasitiformes</taxon>
        <taxon>Ixodida</taxon>
        <taxon>Ixodoidea</taxon>
        <taxon>Ixodidae</taxon>
        <taxon>Amblyomminae</taxon>
        <taxon>Amblyomma</taxon>
    </lineage>
</organism>
<dbReference type="EMBL" id="GBBK01000314">
    <property type="protein sequence ID" value="JAC24168.1"/>
    <property type="molecule type" value="mRNA"/>
</dbReference>
<sequence length="201" mass="21786">MFLVFVVAAGVFLSMGLGGTQPTTVTEKCPDPGTPLPSRYPKLILKGYAESCTCNLTGGKTGHHADGTKCFGVQDGRRGIGNCSSGVCKLTVSTFGCAGKNGTEKGSTIKDESCFFECTYEDGRKEWAFLPDGSSCVNKDDDDNHKNGTCKHRPRRDRADQNETVCFPNDQLHLVGLLNQPPPRAGLCLWMAIKLDMLLFQ</sequence>
<proteinExistence type="evidence at transcript level"/>
<protein>
    <submittedName>
        <fullName evidence="2">Putative secreted protein</fullName>
    </submittedName>
</protein>
<keyword evidence="1" id="KW-0732">Signal</keyword>
<dbReference type="AlphaFoldDB" id="A0A023FTX4"/>
<name>A0A023FTX4_AMBCJ</name>